<feature type="chain" id="PRO_5045568898" evidence="4">
    <location>
        <begin position="22"/>
        <end position="443"/>
    </location>
</feature>
<dbReference type="InterPro" id="IPR050570">
    <property type="entry name" value="Cell_wall_metabolism_enzyme"/>
</dbReference>
<dbReference type="Proteomes" id="UP001165367">
    <property type="component" value="Unassembled WGS sequence"/>
</dbReference>
<evidence type="ECO:0000313" key="7">
    <source>
        <dbReference type="Proteomes" id="UP001165367"/>
    </source>
</evidence>
<dbReference type="PANTHER" id="PTHR21666">
    <property type="entry name" value="PEPTIDASE-RELATED"/>
    <property type="match status" value="1"/>
</dbReference>
<gene>
    <name evidence="6" type="ORF">LZZ85_10285</name>
</gene>
<name>A0ABS9KQT4_9BACT</name>
<evidence type="ECO:0000256" key="4">
    <source>
        <dbReference type="SAM" id="SignalP"/>
    </source>
</evidence>
<feature type="compositionally biased region" description="Low complexity" evidence="3">
    <location>
        <begin position="266"/>
        <end position="290"/>
    </location>
</feature>
<dbReference type="InterPro" id="IPR011055">
    <property type="entry name" value="Dup_hybrid_motif"/>
</dbReference>
<evidence type="ECO:0000256" key="2">
    <source>
        <dbReference type="SAM" id="Coils"/>
    </source>
</evidence>
<keyword evidence="7" id="KW-1185">Reference proteome</keyword>
<keyword evidence="2" id="KW-0175">Coiled coil</keyword>
<feature type="domain" description="M23ase beta-sheet core" evidence="5">
    <location>
        <begin position="346"/>
        <end position="437"/>
    </location>
</feature>
<comment type="caution">
    <text evidence="6">The sequence shown here is derived from an EMBL/GenBank/DDBJ whole genome shotgun (WGS) entry which is preliminary data.</text>
</comment>
<accession>A0ABS9KQT4</accession>
<dbReference type="SUPFAM" id="SSF51261">
    <property type="entry name" value="Duplicated hybrid motif"/>
    <property type="match status" value="1"/>
</dbReference>
<evidence type="ECO:0000313" key="6">
    <source>
        <dbReference type="EMBL" id="MCG2614672.1"/>
    </source>
</evidence>
<feature type="signal peptide" evidence="4">
    <location>
        <begin position="1"/>
        <end position="21"/>
    </location>
</feature>
<dbReference type="Gene3D" id="2.70.70.10">
    <property type="entry name" value="Glucose Permease (Domain IIA)"/>
    <property type="match status" value="1"/>
</dbReference>
<dbReference type="InterPro" id="IPR016047">
    <property type="entry name" value="M23ase_b-sheet_dom"/>
</dbReference>
<dbReference type="EMBL" id="JAKLTR010000005">
    <property type="protein sequence ID" value="MCG2614672.1"/>
    <property type="molecule type" value="Genomic_DNA"/>
</dbReference>
<organism evidence="6 7">
    <name type="scientific">Terrimonas ginsenosidimutans</name>
    <dbReference type="NCBI Taxonomy" id="2908004"/>
    <lineage>
        <taxon>Bacteria</taxon>
        <taxon>Pseudomonadati</taxon>
        <taxon>Bacteroidota</taxon>
        <taxon>Chitinophagia</taxon>
        <taxon>Chitinophagales</taxon>
        <taxon>Chitinophagaceae</taxon>
        <taxon>Terrimonas</taxon>
    </lineage>
</organism>
<dbReference type="Gene3D" id="6.10.250.3150">
    <property type="match status" value="1"/>
</dbReference>
<evidence type="ECO:0000259" key="5">
    <source>
        <dbReference type="Pfam" id="PF01551"/>
    </source>
</evidence>
<sequence length="443" mass="49985">MKKRNLLTTLFFFASIGFAVAQTSKEELERERKDIQSELKEIQDAYNRVKKEGNQSLAQLNMVKRKMILQERLISTSNKELRAIDDDMYLSNLEIYRLQKQLDTLKSQYAKTVVYAYKNRSSFNYVNFIFSATSFNDAVRRISYLKSYRAYRERQVVTINETQELIEKRQQQQLVRKQQKNETLKAQTQERTELVEQRKEKDEVVAGFKSKEKVLQTQIANKKKRDRDIQNAIAAIIRREIEAAKKEEAARIAAAKKAAAEEKAKPVTATPTPNKPAANNNTSTASAGPSTERKSTSYLELNEKDVELGTDFGNNRGKLPWPVDNGFVSIPFGPYTIEGTNLRDDNPGLTIGTRSGAVVKAVFDGVVSAVHNYGDGAAIIIRHGKYYTSYANLSGVNVSKGATVKRGQTIGKAGDSDDGSNGRVDFMLMIESKNVNPQQWLRR</sequence>
<dbReference type="RefSeq" id="WP_237871311.1">
    <property type="nucleotide sequence ID" value="NZ_JAKLTR010000005.1"/>
</dbReference>
<feature type="coiled-coil region" evidence="2">
    <location>
        <begin position="18"/>
        <end position="52"/>
    </location>
</feature>
<feature type="coiled-coil region" evidence="2">
    <location>
        <begin position="167"/>
        <end position="197"/>
    </location>
</feature>
<dbReference type="PANTHER" id="PTHR21666:SF289">
    <property type="entry name" value="L-ALA--D-GLU ENDOPEPTIDASE"/>
    <property type="match status" value="1"/>
</dbReference>
<keyword evidence="1 4" id="KW-0732">Signal</keyword>
<dbReference type="Pfam" id="PF01551">
    <property type="entry name" value="Peptidase_M23"/>
    <property type="match status" value="1"/>
</dbReference>
<evidence type="ECO:0000256" key="3">
    <source>
        <dbReference type="SAM" id="MobiDB-lite"/>
    </source>
</evidence>
<proteinExistence type="predicted"/>
<reference evidence="6" key="1">
    <citation type="submission" date="2022-01" db="EMBL/GenBank/DDBJ databases">
        <authorList>
            <person name="Jo J.-H."/>
            <person name="Im W.-T."/>
        </authorList>
    </citation>
    <scope>NUCLEOTIDE SEQUENCE</scope>
    <source>
        <strain evidence="6">NA20</strain>
    </source>
</reference>
<protein>
    <submittedName>
        <fullName evidence="6">Peptidoglycan DD-metalloendopeptidase family protein</fullName>
    </submittedName>
</protein>
<evidence type="ECO:0000256" key="1">
    <source>
        <dbReference type="ARBA" id="ARBA00022729"/>
    </source>
</evidence>
<dbReference type="CDD" id="cd12797">
    <property type="entry name" value="M23_peptidase"/>
    <property type="match status" value="1"/>
</dbReference>
<feature type="region of interest" description="Disordered" evidence="3">
    <location>
        <begin position="258"/>
        <end position="296"/>
    </location>
</feature>